<evidence type="ECO:0000313" key="3">
    <source>
        <dbReference type="EMBL" id="BDG62554.1"/>
    </source>
</evidence>
<proteinExistence type="inferred from homology"/>
<comment type="subcellular location">
    <subcellularLocation>
        <location evidence="2">Mitochondrion membrane</location>
        <topology evidence="2">Multi-pass membrane protein</topology>
    </subcellularLocation>
</comment>
<dbReference type="InterPro" id="IPR001457">
    <property type="entry name" value="NADH_UbQ/plastoQ_OxRdtase_su6"/>
</dbReference>
<keyword evidence="2" id="KW-0830">Ubiquinone</keyword>
<keyword evidence="2" id="KW-1278">Translocase</keyword>
<comment type="similarity">
    <text evidence="2">Belongs to the complex I subunit 6 family.</text>
</comment>
<evidence type="ECO:0000256" key="2">
    <source>
        <dbReference type="RuleBase" id="RU004430"/>
    </source>
</evidence>
<keyword evidence="2" id="KW-1133">Transmembrane helix</keyword>
<name>A0A8S0LHI8_9ECHI</name>
<dbReference type="Gene3D" id="1.20.120.1200">
    <property type="entry name" value="NADH-ubiquinone/plastoquinone oxidoreductase chain 6, subunit NuoJ"/>
    <property type="match status" value="1"/>
</dbReference>
<accession>A0A8S0LHI8</accession>
<gene>
    <name evidence="3" type="primary">ND6</name>
</gene>
<dbReference type="Pfam" id="PF00499">
    <property type="entry name" value="Oxidored_q3"/>
    <property type="match status" value="1"/>
</dbReference>
<feature type="transmembrane region" description="Helical" evidence="2">
    <location>
        <begin position="126"/>
        <end position="149"/>
    </location>
</feature>
<sequence>MVEAIIGIILVGGLILMFSGSPYYGLFGILVQSVGFSFFLFIWGLPFFSLLLVLIYIGGMMVVFLFSTILSAERFPGSSWVEVFLFFWGVIFLVLPSNYVWHFGDLSYSMSTLCKELGFLGVFGDLGVVTCLVAYILLVALVVVLVVAFEHGQVSLRKLCLQLLENNDN</sequence>
<dbReference type="GO" id="GO:0008137">
    <property type="term" value="F:NADH dehydrogenase (ubiquinone) activity"/>
    <property type="evidence" value="ECO:0007669"/>
    <property type="project" value="UniProtKB-UniRule"/>
</dbReference>
<organism evidence="3">
    <name type="scientific">Amphiophiura penichra</name>
    <dbReference type="NCBI Taxonomy" id="2923014"/>
    <lineage>
        <taxon>Eukaryota</taxon>
        <taxon>Metazoa</taxon>
        <taxon>Echinodermata</taxon>
        <taxon>Eleutherozoa</taxon>
        <taxon>Asterozoa</taxon>
        <taxon>Ophiuroidea</taxon>
        <taxon>Myophiuroidea</taxon>
        <taxon>Metophiurida</taxon>
        <taxon>Ophintegrida</taxon>
        <taxon>Amphilepidida</taxon>
        <taxon>Ophiurina</taxon>
        <taxon>Chilophiurina</taxon>
        <taxon>Ophiuridae</taxon>
        <taxon>Ophiurinae</taxon>
        <taxon>Amphiophiura</taxon>
    </lineage>
</organism>
<dbReference type="GO" id="GO:0031966">
    <property type="term" value="C:mitochondrial membrane"/>
    <property type="evidence" value="ECO:0007669"/>
    <property type="project" value="UniProtKB-SubCell"/>
</dbReference>
<evidence type="ECO:0000256" key="1">
    <source>
        <dbReference type="ARBA" id="ARBA00021095"/>
    </source>
</evidence>
<keyword evidence="2" id="KW-0813">Transport</keyword>
<comment type="function">
    <text evidence="2">Core subunit of the mitochondrial membrane respiratory chain NADH dehydrogenase (Complex I) which catalyzes electron transfer from NADH through the respiratory chain, using ubiquinone as an electron acceptor. Essential for the catalytic activity and assembly of complex I.</text>
</comment>
<feature type="transmembrane region" description="Helical" evidence="2">
    <location>
        <begin position="50"/>
        <end position="71"/>
    </location>
</feature>
<keyword evidence="2 3" id="KW-0496">Mitochondrion</keyword>
<feature type="transmembrane region" description="Helical" evidence="2">
    <location>
        <begin position="83"/>
        <end position="101"/>
    </location>
</feature>
<dbReference type="AlphaFoldDB" id="A0A8S0LHI8"/>
<dbReference type="EMBL" id="LC698982">
    <property type="protein sequence ID" value="BDG62554.1"/>
    <property type="molecule type" value="Genomic_DNA"/>
</dbReference>
<keyword evidence="2" id="KW-0679">Respiratory chain</keyword>
<keyword evidence="2" id="KW-0472">Membrane</keyword>
<dbReference type="EC" id="7.1.1.2" evidence="2"/>
<geneLocation type="mitochondrion" evidence="3"/>
<protein>
    <recommendedName>
        <fullName evidence="1 2">NADH-ubiquinone oxidoreductase chain 6</fullName>
        <ecNumber evidence="2">7.1.1.2</ecNumber>
    </recommendedName>
</protein>
<keyword evidence="2" id="KW-0520">NAD</keyword>
<comment type="catalytic activity">
    <reaction evidence="2">
        <text>a ubiquinone + NADH + 5 H(+)(in) = a ubiquinol + NAD(+) + 4 H(+)(out)</text>
        <dbReference type="Rhea" id="RHEA:29091"/>
        <dbReference type="Rhea" id="RHEA-COMP:9565"/>
        <dbReference type="Rhea" id="RHEA-COMP:9566"/>
        <dbReference type="ChEBI" id="CHEBI:15378"/>
        <dbReference type="ChEBI" id="CHEBI:16389"/>
        <dbReference type="ChEBI" id="CHEBI:17976"/>
        <dbReference type="ChEBI" id="CHEBI:57540"/>
        <dbReference type="ChEBI" id="CHEBI:57945"/>
        <dbReference type="EC" id="7.1.1.2"/>
    </reaction>
</comment>
<keyword evidence="2" id="KW-0812">Transmembrane</keyword>
<reference evidence="3" key="1">
    <citation type="submission" date="2022-02" db="EMBL/GenBank/DDBJ databases">
        <title>The complete mitochondrial genome of Amphiophiura penichra and Ophiocten ludwigi (Ohiuroidea, Ophiurina).</title>
        <authorList>
            <person name="Matsuo T."/>
        </authorList>
    </citation>
    <scope>NUCLEOTIDE SEQUENCE</scope>
    <source>
        <strain evidence="3">Amphio_peni_2022</strain>
    </source>
</reference>
<dbReference type="InterPro" id="IPR042106">
    <property type="entry name" value="Nuo/plastoQ_OxRdtase_6_NuoJ"/>
</dbReference>
<keyword evidence="2" id="KW-0249">Electron transport</keyword>